<dbReference type="PANTHER" id="PTHR36113">
    <property type="entry name" value="LYASE, PUTATIVE-RELATED-RELATED"/>
    <property type="match status" value="1"/>
</dbReference>
<comment type="caution">
    <text evidence="2">The sequence shown here is derived from an EMBL/GenBank/DDBJ whole genome shotgun (WGS) entry which is preliminary data.</text>
</comment>
<keyword evidence="3" id="KW-1185">Reference proteome</keyword>
<dbReference type="InterPro" id="IPR051332">
    <property type="entry name" value="Fosfomycin_Res_Enzymes"/>
</dbReference>
<gene>
    <name evidence="2" type="ORF">GSM42_19945</name>
</gene>
<evidence type="ECO:0000259" key="1">
    <source>
        <dbReference type="PROSITE" id="PS51819"/>
    </source>
</evidence>
<dbReference type="Pfam" id="PF00903">
    <property type="entry name" value="Glyoxalase"/>
    <property type="match status" value="1"/>
</dbReference>
<organism evidence="2 3">
    <name type="scientific">Shimazuella alba</name>
    <dbReference type="NCBI Taxonomy" id="2690964"/>
    <lineage>
        <taxon>Bacteria</taxon>
        <taxon>Bacillati</taxon>
        <taxon>Bacillota</taxon>
        <taxon>Bacilli</taxon>
        <taxon>Bacillales</taxon>
        <taxon>Thermoactinomycetaceae</taxon>
        <taxon>Shimazuella</taxon>
    </lineage>
</organism>
<dbReference type="PANTHER" id="PTHR36113:SF3">
    <property type="entry name" value="SLL5075 PROTEIN"/>
    <property type="match status" value="1"/>
</dbReference>
<dbReference type="Proteomes" id="UP000430692">
    <property type="component" value="Unassembled WGS sequence"/>
</dbReference>
<dbReference type="PROSITE" id="PS51819">
    <property type="entry name" value="VOC"/>
    <property type="match status" value="1"/>
</dbReference>
<dbReference type="CDD" id="cd06587">
    <property type="entry name" value="VOC"/>
    <property type="match status" value="1"/>
</dbReference>
<dbReference type="EMBL" id="WUUL01000024">
    <property type="protein sequence ID" value="MXQ55955.1"/>
    <property type="molecule type" value="Genomic_DNA"/>
</dbReference>
<protein>
    <submittedName>
        <fullName evidence="2">VOC family protein</fullName>
    </submittedName>
</protein>
<dbReference type="SUPFAM" id="SSF54593">
    <property type="entry name" value="Glyoxalase/Bleomycin resistance protein/Dihydroxybiphenyl dioxygenase"/>
    <property type="match status" value="1"/>
</dbReference>
<dbReference type="InterPro" id="IPR029068">
    <property type="entry name" value="Glyas_Bleomycin-R_OHBP_Dase"/>
</dbReference>
<dbReference type="InterPro" id="IPR004360">
    <property type="entry name" value="Glyas_Fos-R_dOase_dom"/>
</dbReference>
<dbReference type="InterPro" id="IPR037523">
    <property type="entry name" value="VOC_core"/>
</dbReference>
<dbReference type="RefSeq" id="WP_160803320.1">
    <property type="nucleotide sequence ID" value="NZ_WUUL01000024.1"/>
</dbReference>
<dbReference type="AlphaFoldDB" id="A0A6I4W192"/>
<dbReference type="Gene3D" id="3.10.180.10">
    <property type="entry name" value="2,3-Dihydroxybiphenyl 1,2-Dioxygenase, domain 1"/>
    <property type="match status" value="1"/>
</dbReference>
<sequence>MKLQHLNLCVNNLTDSQDFFESIFGFQTMDRKGDAIAVMEDGHDFVLVLSNPQIFGDEVPVYPKDFHIGFFVDTPDKVNQMYDRLQLTANVELDSKPKYMRGGYSLYFRALNGILFEITCLQK</sequence>
<evidence type="ECO:0000313" key="3">
    <source>
        <dbReference type="Proteomes" id="UP000430692"/>
    </source>
</evidence>
<proteinExistence type="predicted"/>
<reference evidence="2 3" key="1">
    <citation type="submission" date="2019-12" db="EMBL/GenBank/DDBJ databases">
        <title>Whole-genome analyses of novel actinobacteria.</title>
        <authorList>
            <person name="Sahin N."/>
            <person name="Saygin H."/>
        </authorList>
    </citation>
    <scope>NUCLEOTIDE SEQUENCE [LARGE SCALE GENOMIC DNA]</scope>
    <source>
        <strain evidence="2 3">KC615</strain>
    </source>
</reference>
<feature type="domain" description="VOC" evidence="1">
    <location>
        <begin position="2"/>
        <end position="121"/>
    </location>
</feature>
<name>A0A6I4W192_9BACL</name>
<evidence type="ECO:0000313" key="2">
    <source>
        <dbReference type="EMBL" id="MXQ55955.1"/>
    </source>
</evidence>
<accession>A0A6I4W192</accession>